<evidence type="ECO:0000256" key="19">
    <source>
        <dbReference type="PIRSR" id="PIRSR613273-3"/>
    </source>
</evidence>
<feature type="region of interest" description="Disordered" evidence="22">
    <location>
        <begin position="1283"/>
        <end position="1316"/>
    </location>
</feature>
<feature type="disulfide bond" evidence="19">
    <location>
        <begin position="517"/>
        <end position="538"/>
    </location>
</feature>
<evidence type="ECO:0000256" key="23">
    <source>
        <dbReference type="SAM" id="SignalP"/>
    </source>
</evidence>
<feature type="compositionally biased region" description="Basic and acidic residues" evidence="22">
    <location>
        <begin position="2470"/>
        <end position="2481"/>
    </location>
</feature>
<feature type="domain" description="PET" evidence="27">
    <location>
        <begin position="1825"/>
        <end position="1943"/>
    </location>
</feature>
<feature type="signal peptide" evidence="23">
    <location>
        <begin position="1"/>
        <end position="22"/>
    </location>
</feature>
<feature type="chain" id="PRO_5021828188" evidence="23">
    <location>
        <begin position="23"/>
        <end position="2656"/>
    </location>
</feature>
<dbReference type="PANTHER" id="PTHR13723">
    <property type="entry name" value="ADAMTS A DISINTEGRIN AND METALLOPROTEASE WITH THROMBOSPONDIN MOTIFS PROTEASE"/>
    <property type="match status" value="1"/>
</dbReference>
<keyword evidence="8 23" id="KW-0732">Signal</keyword>
<feature type="binding site" evidence="18 21">
    <location>
        <position position="429"/>
    </location>
    <ligand>
        <name>Zn(2+)</name>
        <dbReference type="ChEBI" id="CHEBI:29105"/>
        <note>catalytic</note>
    </ligand>
</feature>
<dbReference type="GO" id="GO:0031012">
    <property type="term" value="C:extracellular matrix"/>
    <property type="evidence" value="ECO:0007669"/>
    <property type="project" value="TreeGrafter"/>
</dbReference>
<dbReference type="FunFam" id="2.10.110.10:FF:000035">
    <property type="entry name" value="prickle-like protein 2 isoform X1"/>
    <property type="match status" value="1"/>
</dbReference>
<dbReference type="InterPro" id="IPR041645">
    <property type="entry name" value="ADAMTS_CR_2"/>
</dbReference>
<evidence type="ECO:0000256" key="4">
    <source>
        <dbReference type="ARBA" id="ARBA00022530"/>
    </source>
</evidence>
<dbReference type="InterPro" id="IPR012314">
    <property type="entry name" value="Pept_M12B_GON-ADAMTSs"/>
</dbReference>
<feature type="disulfide bond" evidence="19">
    <location>
        <begin position="585"/>
        <end position="622"/>
    </location>
</feature>
<evidence type="ECO:0000256" key="13">
    <source>
        <dbReference type="ARBA" id="ARBA00023049"/>
    </source>
</evidence>
<dbReference type="CDD" id="cd09827">
    <property type="entry name" value="PET_Prickle"/>
    <property type="match status" value="1"/>
</dbReference>
<dbReference type="FunFam" id="3.40.1620.60:FF:000005">
    <property type="entry name" value="ADAM metallopeptidase with thrombospondin type 1 motif 9"/>
    <property type="match status" value="1"/>
</dbReference>
<feature type="compositionally biased region" description="Basic residues" evidence="22">
    <location>
        <begin position="2642"/>
        <end position="2656"/>
    </location>
</feature>
<dbReference type="GO" id="GO:0004222">
    <property type="term" value="F:metalloendopeptidase activity"/>
    <property type="evidence" value="ECO:0007669"/>
    <property type="project" value="InterPro"/>
</dbReference>
<feature type="disulfide bond" evidence="19">
    <location>
        <begin position="589"/>
        <end position="627"/>
    </location>
</feature>
<evidence type="ECO:0000256" key="22">
    <source>
        <dbReference type="SAM" id="MobiDB-lite"/>
    </source>
</evidence>
<keyword evidence="3" id="KW-0964">Secreted</keyword>
<feature type="domain" description="LIM zinc-binding" evidence="24">
    <location>
        <begin position="2010"/>
        <end position="2070"/>
    </location>
</feature>
<dbReference type="OrthoDB" id="5948003at2759"/>
<dbReference type="InterPro" id="IPR050439">
    <property type="entry name" value="ADAMTS_ADAMTS-like"/>
</dbReference>
<dbReference type="PROSITE" id="PS50215">
    <property type="entry name" value="ADAM_MEPRO"/>
    <property type="match status" value="1"/>
</dbReference>
<dbReference type="InterPro" id="IPR001590">
    <property type="entry name" value="Peptidase_M12B"/>
</dbReference>
<evidence type="ECO:0000259" key="27">
    <source>
        <dbReference type="PROSITE" id="PS51303"/>
    </source>
</evidence>
<dbReference type="InterPro" id="IPR002870">
    <property type="entry name" value="Peptidase_M12B_N"/>
</dbReference>
<dbReference type="Pfam" id="PF06297">
    <property type="entry name" value="PET"/>
    <property type="match status" value="1"/>
</dbReference>
<dbReference type="FunFam" id="3.40.390.10:FF:000001">
    <property type="entry name" value="A disintegrin and metalloproteinase with thrombospondin motifs 1"/>
    <property type="match status" value="1"/>
</dbReference>
<evidence type="ECO:0000256" key="16">
    <source>
        <dbReference type="ARBA" id="ARBA00023180"/>
    </source>
</evidence>
<dbReference type="Pfam" id="PF01421">
    <property type="entry name" value="Reprolysin"/>
    <property type="match status" value="1"/>
</dbReference>
<evidence type="ECO:0000313" key="29">
    <source>
        <dbReference type="Proteomes" id="UP000319801"/>
    </source>
</evidence>
<evidence type="ECO:0000256" key="5">
    <source>
        <dbReference type="ARBA" id="ARBA00022670"/>
    </source>
</evidence>
<accession>A0A556V5I9</accession>
<dbReference type="PROSITE" id="PS51046">
    <property type="entry name" value="GON"/>
    <property type="match status" value="1"/>
</dbReference>
<feature type="region of interest" description="Disordered" evidence="22">
    <location>
        <begin position="2131"/>
        <end position="2175"/>
    </location>
</feature>
<keyword evidence="5" id="KW-0645">Protease</keyword>
<feature type="compositionally biased region" description="Low complexity" evidence="22">
    <location>
        <begin position="2156"/>
        <end position="2172"/>
    </location>
</feature>
<dbReference type="CDD" id="cd09418">
    <property type="entry name" value="LIM2_Prickle"/>
    <property type="match status" value="1"/>
</dbReference>
<evidence type="ECO:0000256" key="10">
    <source>
        <dbReference type="ARBA" id="ARBA00022801"/>
    </source>
</evidence>
<dbReference type="InterPro" id="IPR001781">
    <property type="entry name" value="Znf_LIM"/>
</dbReference>
<feature type="disulfide bond" evidence="19">
    <location>
        <begin position="523"/>
        <end position="557"/>
    </location>
</feature>
<dbReference type="InterPro" id="IPR033726">
    <property type="entry name" value="LIM2_prickle"/>
</dbReference>
<dbReference type="Pfam" id="PF00090">
    <property type="entry name" value="TSP_1"/>
    <property type="match status" value="2"/>
</dbReference>
<keyword evidence="14" id="KW-0865">Zymogen</keyword>
<dbReference type="PROSITE" id="PS00478">
    <property type="entry name" value="LIM_DOMAIN_1"/>
    <property type="match status" value="1"/>
</dbReference>
<feature type="binding site" evidence="18">
    <location>
        <position position="482"/>
    </location>
    <ligand>
        <name>Ca(2+)</name>
        <dbReference type="ChEBI" id="CHEBI:29108"/>
        <label>1</label>
    </ligand>
</feature>
<dbReference type="Pfam" id="PF19030">
    <property type="entry name" value="TSP1_ADAMTS"/>
    <property type="match status" value="11"/>
</dbReference>
<keyword evidence="16" id="KW-0325">Glycoprotein</keyword>
<dbReference type="PROSITE" id="PS51303">
    <property type="entry name" value="PET"/>
    <property type="match status" value="1"/>
</dbReference>
<dbReference type="SUPFAM" id="SSF82895">
    <property type="entry name" value="TSP-1 type 1 repeat"/>
    <property type="match status" value="12"/>
</dbReference>
<feature type="compositionally biased region" description="Basic and acidic residues" evidence="22">
    <location>
        <begin position="2524"/>
        <end position="2546"/>
    </location>
</feature>
<feature type="binding site" evidence="18">
    <location>
        <position position="368"/>
    </location>
    <ligand>
        <name>Ca(2+)</name>
        <dbReference type="ChEBI" id="CHEBI:29108"/>
        <label>1</label>
    </ligand>
</feature>
<dbReference type="CDD" id="cd09420">
    <property type="entry name" value="LIM3_Prickle"/>
    <property type="match status" value="1"/>
</dbReference>
<dbReference type="Pfam" id="PF17771">
    <property type="entry name" value="ADAMTS_CR_2"/>
    <property type="match status" value="1"/>
</dbReference>
<dbReference type="FunFam" id="2.20.100.10:FF:000010">
    <property type="entry name" value="ADAM metallopeptidase with thrombospondin type 1 motif 9"/>
    <property type="match status" value="1"/>
</dbReference>
<dbReference type="GO" id="GO:0007229">
    <property type="term" value="P:integrin-mediated signaling pathway"/>
    <property type="evidence" value="ECO:0007669"/>
    <property type="project" value="UniProtKB-KW"/>
</dbReference>
<dbReference type="Pfam" id="PF08685">
    <property type="entry name" value="GON"/>
    <property type="match status" value="1"/>
</dbReference>
<feature type="region of interest" description="Disordered" evidence="22">
    <location>
        <begin position="2236"/>
        <end position="2261"/>
    </location>
</feature>
<dbReference type="Gene3D" id="2.20.100.10">
    <property type="entry name" value="Thrombospondin type-1 (TSP1) repeat"/>
    <property type="match status" value="11"/>
</dbReference>
<feature type="binding site" evidence="18">
    <location>
        <position position="482"/>
    </location>
    <ligand>
        <name>Ca(2+)</name>
        <dbReference type="ChEBI" id="CHEBI:29108"/>
        <label>2</label>
    </ligand>
</feature>
<dbReference type="InterPro" id="IPR033723">
    <property type="entry name" value="PET_prickle"/>
</dbReference>
<feature type="compositionally biased region" description="Polar residues" evidence="22">
    <location>
        <begin position="2556"/>
        <end position="2567"/>
    </location>
</feature>
<feature type="disulfide bond" evidence="19">
    <location>
        <begin position="379"/>
        <end position="385"/>
    </location>
</feature>
<feature type="region of interest" description="Disordered" evidence="22">
    <location>
        <begin position="2627"/>
        <end position="2656"/>
    </location>
</feature>
<keyword evidence="13" id="KW-0482">Metalloprotease</keyword>
<protein>
    <submittedName>
        <fullName evidence="28">A disintegrin and metalloproteinase with thrombospondin motifs 9</fullName>
    </submittedName>
</protein>
<feature type="active site" evidence="17 21">
    <location>
        <position position="420"/>
    </location>
</feature>
<dbReference type="SUPFAM" id="SSF57716">
    <property type="entry name" value="Glucocorticoid receptor-like (DNA-binding domain)"/>
    <property type="match status" value="2"/>
</dbReference>
<evidence type="ECO:0000256" key="1">
    <source>
        <dbReference type="ARBA" id="ARBA00004498"/>
    </source>
</evidence>
<feature type="region of interest" description="Disordered" evidence="22">
    <location>
        <begin position="2193"/>
        <end position="2224"/>
    </location>
</feature>
<organism evidence="28 29">
    <name type="scientific">Bagarius yarrelli</name>
    <name type="common">Goonch</name>
    <name type="synonym">Bagrus yarrelli</name>
    <dbReference type="NCBI Taxonomy" id="175774"/>
    <lineage>
        <taxon>Eukaryota</taxon>
        <taxon>Metazoa</taxon>
        <taxon>Chordata</taxon>
        <taxon>Craniata</taxon>
        <taxon>Vertebrata</taxon>
        <taxon>Euteleostomi</taxon>
        <taxon>Actinopterygii</taxon>
        <taxon>Neopterygii</taxon>
        <taxon>Teleostei</taxon>
        <taxon>Ostariophysi</taxon>
        <taxon>Siluriformes</taxon>
        <taxon>Sisoridae</taxon>
        <taxon>Sisorinae</taxon>
        <taxon>Bagarius</taxon>
    </lineage>
</organism>
<comment type="caution">
    <text evidence="28">The sequence shown here is derived from an EMBL/GenBank/DDBJ whole genome shotgun (WGS) entry which is preliminary data.</text>
</comment>
<evidence type="ECO:0000259" key="25">
    <source>
        <dbReference type="PROSITE" id="PS50215"/>
    </source>
</evidence>
<keyword evidence="12 20" id="KW-0440">LIM domain</keyword>
<dbReference type="InterPro" id="IPR000884">
    <property type="entry name" value="TSP1_rpt"/>
</dbReference>
<dbReference type="CDD" id="cd09415">
    <property type="entry name" value="LIM1_Prickle"/>
    <property type="match status" value="1"/>
</dbReference>
<evidence type="ECO:0000256" key="9">
    <source>
        <dbReference type="ARBA" id="ARBA00022737"/>
    </source>
</evidence>
<dbReference type="InterPro" id="IPR010442">
    <property type="entry name" value="PET_domain"/>
</dbReference>
<feature type="binding site" evidence="18">
    <location>
        <position position="361"/>
    </location>
    <ligand>
        <name>Ca(2+)</name>
        <dbReference type="ChEBI" id="CHEBI:29108"/>
        <label>2</label>
    </ligand>
</feature>
<dbReference type="Pfam" id="PF19236">
    <property type="entry name" value="ADAMTS_CR_3"/>
    <property type="match status" value="1"/>
</dbReference>
<evidence type="ECO:0000256" key="21">
    <source>
        <dbReference type="PROSITE-ProRule" id="PRU00276"/>
    </source>
</evidence>
<evidence type="ECO:0000256" key="7">
    <source>
        <dbReference type="ARBA" id="ARBA00022723"/>
    </source>
</evidence>
<feature type="disulfide bond" evidence="19">
    <location>
        <begin position="435"/>
        <end position="463"/>
    </location>
</feature>
<dbReference type="Gene3D" id="2.10.110.10">
    <property type="entry name" value="Cysteine Rich Protein"/>
    <property type="match status" value="3"/>
</dbReference>
<keyword evidence="29" id="KW-1185">Reference proteome</keyword>
<dbReference type="Pfam" id="PF05986">
    <property type="entry name" value="ADAMTS_spacer1"/>
    <property type="match status" value="1"/>
</dbReference>
<dbReference type="FunFam" id="2.10.110.10:FF:000005">
    <property type="entry name" value="Testin isoform 1"/>
    <property type="match status" value="1"/>
</dbReference>
<evidence type="ECO:0000259" key="24">
    <source>
        <dbReference type="PROSITE" id="PS50023"/>
    </source>
</evidence>
<comment type="subcellular location">
    <subcellularLocation>
        <location evidence="1">Secreted</location>
        <location evidence="1">Extracellular space</location>
        <location evidence="1">Extracellular matrix</location>
    </subcellularLocation>
</comment>
<feature type="binding site" evidence="18">
    <location>
        <position position="479"/>
    </location>
    <ligand>
        <name>Ca(2+)</name>
        <dbReference type="ChEBI" id="CHEBI:29108"/>
        <label>1</label>
    </ligand>
</feature>
<dbReference type="EMBL" id="VCAZ01000126">
    <property type="protein sequence ID" value="TSV54885.1"/>
    <property type="molecule type" value="Genomic_DNA"/>
</dbReference>
<keyword evidence="7 18" id="KW-0479">Metal-binding</keyword>
<dbReference type="GO" id="GO:0030198">
    <property type="term" value="P:extracellular matrix organization"/>
    <property type="evidence" value="ECO:0007669"/>
    <property type="project" value="InterPro"/>
</dbReference>
<name>A0A556V5I9_BAGYA</name>
<comment type="caution">
    <text evidence="21">Lacks conserved residue(s) required for the propagation of feature annotation.</text>
</comment>
<dbReference type="Gene3D" id="2.60.120.830">
    <property type="match status" value="1"/>
</dbReference>
<dbReference type="Proteomes" id="UP000319801">
    <property type="component" value="Unassembled WGS sequence"/>
</dbReference>
<feature type="disulfide bond" evidence="19">
    <location>
        <begin position="350"/>
        <end position="403"/>
    </location>
</feature>
<comment type="cofactor">
    <cofactor evidence="18">
        <name>Zn(2+)</name>
        <dbReference type="ChEBI" id="CHEBI:29105"/>
    </cofactor>
    <text evidence="18">Binds 1 zinc ion per subunit.</text>
</comment>
<dbReference type="InterPro" id="IPR036383">
    <property type="entry name" value="TSP1_rpt_sf"/>
</dbReference>
<evidence type="ECO:0000256" key="8">
    <source>
        <dbReference type="ARBA" id="ARBA00022729"/>
    </source>
</evidence>
<keyword evidence="18" id="KW-0106">Calcium</keyword>
<keyword evidence="28" id="KW-0401">Integrin</keyword>
<dbReference type="InterPro" id="IPR033725">
    <property type="entry name" value="LIM1_prickle"/>
</dbReference>
<feature type="disulfide bond" evidence="19">
    <location>
        <begin position="551"/>
        <end position="562"/>
    </location>
</feature>
<dbReference type="PRINTS" id="PR01857">
    <property type="entry name" value="ADAMTSFAMILY"/>
</dbReference>
<keyword evidence="11 18" id="KW-0862">Zinc</keyword>
<feature type="disulfide bond" evidence="19">
    <location>
        <begin position="397"/>
        <end position="479"/>
    </location>
</feature>
<gene>
    <name evidence="28" type="ORF">Baya_13293</name>
</gene>
<dbReference type="FunFam" id="2.10.110.10:FF:000022">
    <property type="entry name" value="prickle-like protein 2 isoform X1"/>
    <property type="match status" value="1"/>
</dbReference>
<dbReference type="InterPro" id="IPR024079">
    <property type="entry name" value="MetalloPept_cat_dom_sf"/>
</dbReference>
<dbReference type="InterPro" id="IPR013273">
    <property type="entry name" value="ADAMTS/ADAMTS-like"/>
</dbReference>
<dbReference type="PROSITE" id="PS50092">
    <property type="entry name" value="TSP1"/>
    <property type="match status" value="12"/>
</dbReference>
<evidence type="ECO:0000256" key="18">
    <source>
        <dbReference type="PIRSR" id="PIRSR613273-2"/>
    </source>
</evidence>
<keyword evidence="6" id="KW-0165">Cleavage on pair of basic residues</keyword>
<evidence type="ECO:0000256" key="17">
    <source>
        <dbReference type="PIRSR" id="PIRSR613273-1"/>
    </source>
</evidence>
<evidence type="ECO:0000256" key="14">
    <source>
        <dbReference type="ARBA" id="ARBA00023145"/>
    </source>
</evidence>
<feature type="domain" description="LIM zinc-binding" evidence="24">
    <location>
        <begin position="1945"/>
        <end position="2009"/>
    </location>
</feature>
<dbReference type="InterPro" id="IPR045371">
    <property type="entry name" value="ADAMTS_CR_3"/>
</dbReference>
<comment type="similarity">
    <text evidence="2">Belongs to the prickle / espinas / testin family.</text>
</comment>
<feature type="domain" description="Peptidase M12B" evidence="25">
    <location>
        <begin position="275"/>
        <end position="484"/>
    </location>
</feature>
<reference evidence="28 29" key="1">
    <citation type="journal article" date="2019" name="Genome Biol. Evol.">
        <title>Whole-Genome Sequencing of the Giant Devil Catfish, Bagarius yarrelli.</title>
        <authorList>
            <person name="Jiang W."/>
            <person name="Lv Y."/>
            <person name="Cheng L."/>
            <person name="Yang K."/>
            <person name="Chao B."/>
            <person name="Wang X."/>
            <person name="Li Y."/>
            <person name="Pan X."/>
            <person name="You X."/>
            <person name="Zhang Y."/>
            <person name="Yang J."/>
            <person name="Li J."/>
            <person name="Zhang X."/>
            <person name="Liu S."/>
            <person name="Sun C."/>
            <person name="Yang J."/>
            <person name="Shi Q."/>
        </authorList>
    </citation>
    <scope>NUCLEOTIDE SEQUENCE [LARGE SCALE GENOMIC DNA]</scope>
    <source>
        <strain evidence="28">JWS20170419001</strain>
        <tissue evidence="28">Muscle</tissue>
    </source>
</reference>
<feature type="compositionally biased region" description="Basic residues" evidence="22">
    <location>
        <begin position="2482"/>
        <end position="2495"/>
    </location>
</feature>
<keyword evidence="4" id="KW-0272">Extracellular matrix</keyword>
<evidence type="ECO:0000256" key="6">
    <source>
        <dbReference type="ARBA" id="ARBA00022685"/>
    </source>
</evidence>
<evidence type="ECO:0000256" key="20">
    <source>
        <dbReference type="PROSITE-ProRule" id="PRU00125"/>
    </source>
</evidence>
<evidence type="ECO:0000256" key="15">
    <source>
        <dbReference type="ARBA" id="ARBA00023157"/>
    </source>
</evidence>
<evidence type="ECO:0000256" key="12">
    <source>
        <dbReference type="ARBA" id="ARBA00023038"/>
    </source>
</evidence>
<dbReference type="PROSITE" id="PS50023">
    <property type="entry name" value="LIM_DOMAIN_2"/>
    <property type="match status" value="2"/>
</dbReference>
<feature type="binding site" evidence="18">
    <location>
        <position position="278"/>
    </location>
    <ligand>
        <name>Ca(2+)</name>
        <dbReference type="ChEBI" id="CHEBI:29108"/>
        <label>1</label>
    </ligand>
</feature>
<dbReference type="FunFam" id="2.60.120.830:FF:000001">
    <property type="entry name" value="A disintegrin and metalloproteinase with thrombospondin motifs 1"/>
    <property type="match status" value="1"/>
</dbReference>
<dbReference type="Pfam" id="PF01562">
    <property type="entry name" value="Pep_M12B_propep"/>
    <property type="match status" value="1"/>
</dbReference>
<dbReference type="FunFam" id="2.20.100.10:FF:000005">
    <property type="entry name" value="ADAM metallopeptidase with thrombospondin type 1 motif 9"/>
    <property type="match status" value="7"/>
</dbReference>
<keyword evidence="9" id="KW-0677">Repeat</keyword>
<feature type="domain" description="GON" evidence="26">
    <location>
        <begin position="1581"/>
        <end position="1789"/>
    </location>
</feature>
<dbReference type="Gene3D" id="3.40.1620.60">
    <property type="match status" value="2"/>
</dbReference>
<feature type="binding site" evidence="18 21">
    <location>
        <position position="423"/>
    </location>
    <ligand>
        <name>Zn(2+)</name>
        <dbReference type="ChEBI" id="CHEBI:29105"/>
        <note>catalytic</note>
    </ligand>
</feature>
<sequence length="2656" mass="298832">MHALLWGLGLFMLLPDFVTVAAGTPSRSRKDHSARSLEHTEAHEIVTPIRVTEAGDALPLNAHFKRRRRSAITDTEPETWDSQHVHYKLSAFGRDYHLNLTLEAGFIAPLYTVSVIGANNRTHQEEEEEEETMYRHCFYNGHVNGEAQHAAVISLCSGLLGTFRSREGEYFVEPLHSYNGEHYEEDHLKPHIVYRKDAQKKAKEEETFTCDTAGHSVATEQNMVSSSLMSDLERLSAGVLSGSVTLAEDKQSLANDSSSDSGSHRRTKRFLSYPRYVEVMVVADYKMVEHHRNNLQHYVLTLMSIVSSIYKDPSIGNLINIVIVKLVIINNEQKGPVISFNAQATLKNFCVWQLDQNNLDDEHHDHYDTAILITRQDICRSKDKCDTLGLAELGTVCDPYRSCSISEDSGLSTAFTIAHELGHVFNMPHDDSNKCKEDGVKVQQHVMAPSLNYYTNPWMWSKCSRKYITEFLDTGYGECLLDEPVSRPYPLPQQLPGRIYSVNQQCELIFGPGTQVCPYMMQCRRLWCTSPEGAQRGCRTQHMPWADGTDCGHGKYCKHGMCIPKDYDLRSVDGEWGVWSPFGSCSRTCGGGIKIATRDCNRPAPKNGGQYCVGRRMKFRSCNSEPCSKQRRDFREEQCAVFDGRHFNINGLPPNVRWVPKYSGILMKDRCKLFCRVAGNTAYYQLKDRVIDGTPCGPDTNDICVQGLCRQAGCDHILNSKARRDKCGVCGGDNSSCRTVAGTLNTVHYGYNVVVRIPSGATNIDVRQHSYSEKPEDDNYLAVSNSRGEFLLNGDFVVSMFKREVKVGRAILEYSGSDHVIERLNCTELIEEEIVIQVLSVGNLFNPDVRYSYNIPIEDVSQQFLWDAYGPWQECSRLCQGERKRKIVCNREPDHMVVSDQRCHGSPRPVTIAEPCNTDCELRWHVAHKSECTATCGLGYRTLEIYCIKYNRNEGKSQRVDDRNCSHQHKPEDKEVCRGDCNPGVWEYSPWSECSKSCGGGTRRRSAVCKSPENDEGKCNARDKLVVQPCNEFQCPQWRTGEWSECLVTCGKGYKHRQTWCQFGDERLDERFCNSDKPDSVQACQQQECASWQFGSWGPCTTSCGPGYQRRVVKCVVSLSGSVRDDTDCNAATRPTDTQDCEVFSCPITHPVSPDTIPVSHAGHKTQWRFGSWTQCSATCGKGIRMRYVSCRDTRGGVAEDSRCAHLPKPSATDACSVLACGQWKVLEWSQCSVSCGQGKASRQVLCMNFSDQVVDMIECDPDDRPVTEQECAMPQCPSRLTDHASFPSDQDARKKNPPISRLDRTQGSSPPSQWRFGPWGACSSTCAGGFQRRAVVCQDENGYPADRCDENVRPAEQRTCESGACPQWVYGDWGKCSKPCGGGIKTRLVVCQRPGGERFSDQSCEILDKPPDREQCNMQPCSHWRADPWSSCSTSCEKGFRQRNVTCVSRSGQPTGEENCLHLPRPRTRKSCKGGKCPEWRTSIWGECSVTCGSGRKSRVVVCLNQSRDEIHESLCPAQKRPNHSEPCNTQPCEFVWIAGEWTECSVTCGQGYQRRRVSCSEVHSGNENYEYSHQGSPGCPGTPPESYRVCRSAPCPSSHSWRVGIWGPIFCSDMHTENPKEYITLISGESENFSEVFAYRLIDPTQCPSNLIHREECQCRRDYTAAGLSAFTRVRLDLSKMTIITTDWKYSYTREGHKVPFATAGDCYSAARCPQGRFSLNLSGTGFQVAEGTQWISQGNYAVADIHRSQVPCKHADDPLILTYTLIAPYLQVPAVGCFSTLFSWALNSHFLKICLHCKCRREDHAVTLMPLEMEKTVSKLLYDFQRNSTSDDDSGCALEEYAWVPPGLKPEQVVYQNYTVSLVHQYYSSLPEEKVPYVNSAGEKHRIKQLLHQLPPHDNEVRYCSSLDDEEKRELKLFSNQRKRENLGRGNVRPFPVTMTGAICEQCGGQINGGDIAVFASRAGHGMCWHPQCFVCSTCDELLVDLIYFYHEGKIYCGRHHAERLKPRCSACDEIIFADECTEAEGRHWHMKHFCCFECETVLGGQRYIMKEGRPYCCGCFESLYAEYCDSCGEHIGIDQGQMTYDGQHWHATEDCFCCARCKKSLLGRPFLPKQGQIFCSRSCSVNEDTNGSDSSDSAFQSGRIRETRHSSSKSSKGSNNSGGTTSNTRYSADVDPLSLQMDLLSLSSQAPSLTREPPSWKRQTDGQGCGNRNESSPTPLQLLSQCNIRTSYTQQGSKPKESAQSKRPPISAIKGHSFNENWLQAELEDRYSSELKAQASFNGLPSNSFVDKRSISMHAFQRERDREREREVAAQLGRSRNPISALSFSEQLTPMEQTPRGSMESLALSNATGISADGGGKRQEHLSRFSMPDLSKDSGMNISEKSNMGTLNSSVQFHSSESLHSLTTGQPYLEIEPPVQVKYSLPYSQQAPGITIVPPGFTYQEEDRASLVNSAHNARLAPMSERTPRRVLEQEQPRRRHHHHRSRRSRRSRSENALNLAVQQRPAIPGRSKMAVCEDYDRFPPPRGPRDPRNSGIRDSRMRQQAFRPCPRTTSDLTLQNPTPQHRMGSYAWDQYDYDDDWCSTCSSSSESEDEGYFLGEPIPKPVNLRYMTSEELLHKYSSTGLIGSGHPGTRGQLHTRKRRKSKNCIIS</sequence>
<evidence type="ECO:0000256" key="11">
    <source>
        <dbReference type="ARBA" id="ARBA00022833"/>
    </source>
</evidence>
<evidence type="ECO:0000256" key="2">
    <source>
        <dbReference type="ARBA" id="ARBA00008268"/>
    </source>
</evidence>
<feature type="binding site" evidence="18 21">
    <location>
        <position position="419"/>
    </location>
    <ligand>
        <name>Zn(2+)</name>
        <dbReference type="ChEBI" id="CHEBI:29105"/>
        <note>catalytic</note>
    </ligand>
</feature>
<keyword evidence="15 19" id="KW-1015">Disulfide bond</keyword>
<proteinExistence type="inferred from homology"/>
<dbReference type="InterPro" id="IPR033727">
    <property type="entry name" value="LIM3_prickle"/>
</dbReference>
<feature type="region of interest" description="Disordered" evidence="22">
    <location>
        <begin position="2524"/>
        <end position="2567"/>
    </location>
</feature>
<feature type="disulfide bond" evidence="19">
    <location>
        <begin position="506"/>
        <end position="528"/>
    </location>
</feature>
<feature type="compositionally biased region" description="Polar residues" evidence="22">
    <location>
        <begin position="2214"/>
        <end position="2224"/>
    </location>
</feature>
<dbReference type="PANTHER" id="PTHR13723:SF33">
    <property type="entry name" value="A DISINTEGRIN AND METALLOPROTEINASE WITH THROMBOSPONDIN MOTIFS 9"/>
    <property type="match status" value="1"/>
</dbReference>
<dbReference type="Gene3D" id="3.40.390.10">
    <property type="entry name" value="Collagenase (Catalytic Domain)"/>
    <property type="match status" value="1"/>
</dbReference>
<dbReference type="SUPFAM" id="SSF55486">
    <property type="entry name" value="Metalloproteases ('zincins'), catalytic domain"/>
    <property type="match status" value="1"/>
</dbReference>
<dbReference type="FunFam" id="2.20.100.10:FF:000006">
    <property type="entry name" value="A disintegrin and metalloproteinase with thrombospondin motifs 1"/>
    <property type="match status" value="1"/>
</dbReference>
<evidence type="ECO:0000256" key="3">
    <source>
        <dbReference type="ARBA" id="ARBA00022525"/>
    </source>
</evidence>
<evidence type="ECO:0000259" key="26">
    <source>
        <dbReference type="PROSITE" id="PS51046"/>
    </source>
</evidence>
<feature type="binding site" evidence="18">
    <location>
        <position position="361"/>
    </location>
    <ligand>
        <name>Ca(2+)</name>
        <dbReference type="ChEBI" id="CHEBI:29108"/>
        <label>1</label>
    </ligand>
</feature>
<dbReference type="Pfam" id="PF00412">
    <property type="entry name" value="LIM"/>
    <property type="match status" value="3"/>
</dbReference>
<keyword evidence="10" id="KW-0378">Hydrolase</keyword>
<dbReference type="SMART" id="SM00132">
    <property type="entry name" value="LIM"/>
    <property type="match status" value="3"/>
</dbReference>
<feature type="disulfide bond" evidence="19">
    <location>
        <begin position="600"/>
        <end position="612"/>
    </location>
</feature>
<dbReference type="GO" id="GO:0008270">
    <property type="term" value="F:zinc ion binding"/>
    <property type="evidence" value="ECO:0007669"/>
    <property type="project" value="InterPro"/>
</dbReference>
<evidence type="ECO:0000313" key="28">
    <source>
        <dbReference type="EMBL" id="TSV54885.1"/>
    </source>
</evidence>
<dbReference type="CDD" id="cd04273">
    <property type="entry name" value="ZnMc_ADAMTS_like"/>
    <property type="match status" value="1"/>
</dbReference>
<feature type="compositionally biased region" description="Polar residues" evidence="22">
    <location>
        <begin position="2131"/>
        <end position="2144"/>
    </location>
</feature>
<dbReference type="GO" id="GO:0006508">
    <property type="term" value="P:proteolysis"/>
    <property type="evidence" value="ECO:0007669"/>
    <property type="project" value="UniProtKB-KW"/>
</dbReference>
<feature type="region of interest" description="Disordered" evidence="22">
    <location>
        <begin position="2459"/>
        <end position="2504"/>
    </location>
</feature>
<dbReference type="SMART" id="SM00209">
    <property type="entry name" value="TSP1"/>
    <property type="match status" value="13"/>
</dbReference>
<feature type="binding site" evidence="18">
    <location>
        <position position="278"/>
    </location>
    <ligand>
        <name>Ca(2+)</name>
        <dbReference type="ChEBI" id="CHEBI:29108"/>
        <label>2</label>
    </ligand>
</feature>
<dbReference type="InterPro" id="IPR010294">
    <property type="entry name" value="ADAMTS_spacer1"/>
</dbReference>